<dbReference type="SUPFAM" id="SSF55874">
    <property type="entry name" value="ATPase domain of HSP90 chaperone/DNA topoisomerase II/histidine kinase"/>
    <property type="match status" value="1"/>
</dbReference>
<protein>
    <recommendedName>
        <fullName evidence="3">histidine kinase</fullName>
        <ecNumber evidence="3">2.7.13.3</ecNumber>
    </recommendedName>
</protein>
<proteinExistence type="predicted"/>
<keyword evidence="4" id="KW-0597">Phosphoprotein</keyword>
<evidence type="ECO:0000256" key="7">
    <source>
        <dbReference type="ARBA" id="ARBA00022777"/>
    </source>
</evidence>
<dbReference type="InterPro" id="IPR036890">
    <property type="entry name" value="HATPase_C_sf"/>
</dbReference>
<keyword evidence="15" id="KW-1185">Reference proteome</keyword>
<evidence type="ECO:0000256" key="5">
    <source>
        <dbReference type="ARBA" id="ARBA00022679"/>
    </source>
</evidence>
<dbReference type="InterPro" id="IPR004358">
    <property type="entry name" value="Sig_transdc_His_kin-like_C"/>
</dbReference>
<feature type="domain" description="Histidine kinase" evidence="13">
    <location>
        <begin position="267"/>
        <end position="467"/>
    </location>
</feature>
<dbReference type="PRINTS" id="PR00344">
    <property type="entry name" value="BCTRLSENSOR"/>
</dbReference>
<dbReference type="GO" id="GO:0016301">
    <property type="term" value="F:kinase activity"/>
    <property type="evidence" value="ECO:0007669"/>
    <property type="project" value="UniProtKB-KW"/>
</dbReference>
<keyword evidence="6 12" id="KW-0812">Transmembrane</keyword>
<dbReference type="InterPro" id="IPR003661">
    <property type="entry name" value="HisK_dim/P_dom"/>
</dbReference>
<evidence type="ECO:0000256" key="1">
    <source>
        <dbReference type="ARBA" id="ARBA00000085"/>
    </source>
</evidence>
<evidence type="ECO:0000256" key="6">
    <source>
        <dbReference type="ARBA" id="ARBA00022692"/>
    </source>
</evidence>
<dbReference type="SMART" id="SM00388">
    <property type="entry name" value="HisKA"/>
    <property type="match status" value="1"/>
</dbReference>
<dbReference type="RefSeq" id="WP_307278548.1">
    <property type="nucleotide sequence ID" value="NZ_JAUSZT010000002.1"/>
</dbReference>
<dbReference type="PROSITE" id="PS50109">
    <property type="entry name" value="HIS_KIN"/>
    <property type="match status" value="1"/>
</dbReference>
<evidence type="ECO:0000259" key="13">
    <source>
        <dbReference type="PROSITE" id="PS50109"/>
    </source>
</evidence>
<dbReference type="Pfam" id="PF00512">
    <property type="entry name" value="HisKA"/>
    <property type="match status" value="1"/>
</dbReference>
<evidence type="ECO:0000313" key="15">
    <source>
        <dbReference type="Proteomes" id="UP001237780"/>
    </source>
</evidence>
<dbReference type="EC" id="2.7.13.3" evidence="3"/>
<sequence length="473" mass="51581">MLARISSSVTFGASDTSSTSRNNMSHHSLRWRFTLGFITLQLLTIIASFGLVLYIAMLSAPRGAVPSTWYPQEIAKSVTIDQNGVVAVSPTQALQTVMAERPTSWFAVRLADGTTLTHGEIPTDIGDNAGFLDNFRSVELRGYVDAPDRQATIDKIQTAAGEATVMAGGVSMSLYQLVFVVGQITIGVPALILLLVTLVGVPWVTKWSLRSLRKLTDRLNKVDFEARGGVVDENGLPKELLRVVREINLALNRLDAGFEKTERFFVNAAHELRTPIAIVQVRADTLPQSEEKHHIQRSIKRLTAITNQLLDIERYRQNPPISKKIELTNLLSKVVADLAPFAISEGYEISFDTDVSKVSIEGDDEALDRAFSNLVRNAIQYGGGRGDIAVKVEADGAVLISDHGIGIAAERHSRIFEPFYRVNPHGSGAGLGLSMVNEIIEKHGGFIELKSSPGQGSVFAIRWRNALQIAGSG</sequence>
<name>A0ABU0S669_9HYPH</name>
<comment type="catalytic activity">
    <reaction evidence="1">
        <text>ATP + protein L-histidine = ADP + protein N-phospho-L-histidine.</text>
        <dbReference type="EC" id="2.7.13.3"/>
    </reaction>
</comment>
<keyword evidence="7 14" id="KW-0418">Kinase</keyword>
<feature type="transmembrane region" description="Helical" evidence="12">
    <location>
        <begin position="174"/>
        <end position="204"/>
    </location>
</feature>
<keyword evidence="10 12" id="KW-0472">Membrane</keyword>
<dbReference type="Gene3D" id="1.10.287.130">
    <property type="match status" value="1"/>
</dbReference>
<dbReference type="InterPro" id="IPR003594">
    <property type="entry name" value="HATPase_dom"/>
</dbReference>
<comment type="subcellular location">
    <subcellularLocation>
        <location evidence="2">Membrane</location>
        <topology evidence="2">Multi-pass membrane protein</topology>
    </subcellularLocation>
</comment>
<evidence type="ECO:0000256" key="9">
    <source>
        <dbReference type="ARBA" id="ARBA00023012"/>
    </source>
</evidence>
<dbReference type="EMBL" id="JAUSZT010000002">
    <property type="protein sequence ID" value="MDQ0996259.1"/>
    <property type="molecule type" value="Genomic_DNA"/>
</dbReference>
<evidence type="ECO:0000313" key="14">
    <source>
        <dbReference type="EMBL" id="MDQ0996259.1"/>
    </source>
</evidence>
<dbReference type="InterPro" id="IPR036097">
    <property type="entry name" value="HisK_dim/P_sf"/>
</dbReference>
<evidence type="ECO:0000256" key="8">
    <source>
        <dbReference type="ARBA" id="ARBA00022989"/>
    </source>
</evidence>
<dbReference type="PANTHER" id="PTHR45436:SF15">
    <property type="entry name" value="SENSOR HISTIDINE KINASE CUSS"/>
    <property type="match status" value="1"/>
</dbReference>
<gene>
    <name evidence="14" type="ORF">QFZ34_001436</name>
</gene>
<dbReference type="CDD" id="cd00075">
    <property type="entry name" value="HATPase"/>
    <property type="match status" value="1"/>
</dbReference>
<dbReference type="PANTHER" id="PTHR45436">
    <property type="entry name" value="SENSOR HISTIDINE KINASE YKOH"/>
    <property type="match status" value="1"/>
</dbReference>
<dbReference type="Proteomes" id="UP001237780">
    <property type="component" value="Unassembled WGS sequence"/>
</dbReference>
<reference evidence="14 15" key="1">
    <citation type="submission" date="2023-07" db="EMBL/GenBank/DDBJ databases">
        <title>Comparative genomics of wheat-associated soil bacteria to identify genetic determinants of phenazine resistance.</title>
        <authorList>
            <person name="Mouncey N."/>
        </authorList>
    </citation>
    <scope>NUCLEOTIDE SEQUENCE [LARGE SCALE GENOMIC DNA]</scope>
    <source>
        <strain evidence="14 15">W4I11</strain>
    </source>
</reference>
<evidence type="ECO:0000256" key="11">
    <source>
        <dbReference type="SAM" id="MobiDB-lite"/>
    </source>
</evidence>
<dbReference type="InterPro" id="IPR005467">
    <property type="entry name" value="His_kinase_dom"/>
</dbReference>
<dbReference type="Gene3D" id="3.30.565.10">
    <property type="entry name" value="Histidine kinase-like ATPase, C-terminal domain"/>
    <property type="match status" value="1"/>
</dbReference>
<evidence type="ECO:0000256" key="2">
    <source>
        <dbReference type="ARBA" id="ARBA00004141"/>
    </source>
</evidence>
<evidence type="ECO:0000256" key="3">
    <source>
        <dbReference type="ARBA" id="ARBA00012438"/>
    </source>
</evidence>
<dbReference type="InterPro" id="IPR050428">
    <property type="entry name" value="TCS_sensor_his_kinase"/>
</dbReference>
<keyword evidence="9" id="KW-0902">Two-component regulatory system</keyword>
<keyword evidence="8 12" id="KW-1133">Transmembrane helix</keyword>
<dbReference type="Pfam" id="PF02518">
    <property type="entry name" value="HATPase_c"/>
    <property type="match status" value="1"/>
</dbReference>
<evidence type="ECO:0000256" key="4">
    <source>
        <dbReference type="ARBA" id="ARBA00022553"/>
    </source>
</evidence>
<feature type="transmembrane region" description="Helical" evidence="12">
    <location>
        <begin position="33"/>
        <end position="57"/>
    </location>
</feature>
<dbReference type="SUPFAM" id="SSF47384">
    <property type="entry name" value="Homodimeric domain of signal transducing histidine kinase"/>
    <property type="match status" value="1"/>
</dbReference>
<evidence type="ECO:0000256" key="10">
    <source>
        <dbReference type="ARBA" id="ARBA00023136"/>
    </source>
</evidence>
<evidence type="ECO:0000256" key="12">
    <source>
        <dbReference type="SAM" id="Phobius"/>
    </source>
</evidence>
<dbReference type="SMART" id="SM00387">
    <property type="entry name" value="HATPase_c"/>
    <property type="match status" value="1"/>
</dbReference>
<keyword evidence="5" id="KW-0808">Transferase</keyword>
<feature type="region of interest" description="Disordered" evidence="11">
    <location>
        <begin position="1"/>
        <end position="23"/>
    </location>
</feature>
<accession>A0ABU0S669</accession>
<comment type="caution">
    <text evidence="14">The sequence shown here is derived from an EMBL/GenBank/DDBJ whole genome shotgun (WGS) entry which is preliminary data.</text>
</comment>
<organism evidence="14 15">
    <name type="scientific">Phyllobacterium ifriqiyense</name>
    <dbReference type="NCBI Taxonomy" id="314238"/>
    <lineage>
        <taxon>Bacteria</taxon>
        <taxon>Pseudomonadati</taxon>
        <taxon>Pseudomonadota</taxon>
        <taxon>Alphaproteobacteria</taxon>
        <taxon>Hyphomicrobiales</taxon>
        <taxon>Phyllobacteriaceae</taxon>
        <taxon>Phyllobacterium</taxon>
    </lineage>
</organism>
<dbReference type="CDD" id="cd00082">
    <property type="entry name" value="HisKA"/>
    <property type="match status" value="1"/>
</dbReference>